<dbReference type="InterPro" id="IPR010342">
    <property type="entry name" value="DUF938"/>
</dbReference>
<dbReference type="eggNOG" id="COG0500">
    <property type="taxonomic scope" value="Bacteria"/>
</dbReference>
<dbReference type="Proteomes" id="UP000051298">
    <property type="component" value="Unassembled WGS sequence"/>
</dbReference>
<sequence>MTPKPSDRAPNTAADPDDIIAQKFSVAAERNIKPIQDVLAKYLPTSGRVLEIASGTGQHIVAHGAAFPELMWQPTDISAMRRASIEAYRKVMGLENVLPSVHMDACAQGWAQQRGPVDVVIVVNLLHLITDADMAVLLDEASQSLSSSGMLAIYGPFLREGMTTSQGDADFHSELLARHEGLEYKDLGAVASVLEALQLRVSTYPMPANNVMLIARKAD</sequence>
<accession>A0A0N7LTX0</accession>
<reference evidence="1 2" key="1">
    <citation type="submission" date="2015-09" db="EMBL/GenBank/DDBJ databases">
        <authorList>
            <consortium name="Swine Surveillance"/>
        </authorList>
    </citation>
    <scope>NUCLEOTIDE SEQUENCE [LARGE SCALE GENOMIC DNA]</scope>
    <source>
        <strain evidence="1 2">CECT 5294</strain>
    </source>
</reference>
<name>A0A0N7LTX0_9RHOB</name>
<dbReference type="PANTHER" id="PTHR20974:SF0">
    <property type="entry name" value="UPF0585 PROTEIN CG18661"/>
    <property type="match status" value="1"/>
</dbReference>
<dbReference type="AlphaFoldDB" id="A0A0N7LTX0"/>
<evidence type="ECO:0000313" key="2">
    <source>
        <dbReference type="Proteomes" id="UP000051298"/>
    </source>
</evidence>
<protein>
    <recommendedName>
        <fullName evidence="3">Methyltransferase domain protein</fullName>
    </recommendedName>
</protein>
<dbReference type="EMBL" id="CYRX01000033">
    <property type="protein sequence ID" value="CUH61874.1"/>
    <property type="molecule type" value="Genomic_DNA"/>
</dbReference>
<dbReference type="PANTHER" id="PTHR20974">
    <property type="entry name" value="UPF0585 PROTEIN CG18661"/>
    <property type="match status" value="1"/>
</dbReference>
<dbReference type="RefSeq" id="WP_058124477.1">
    <property type="nucleotide sequence ID" value="NZ_CYRX01000033.1"/>
</dbReference>
<evidence type="ECO:0008006" key="3">
    <source>
        <dbReference type="Google" id="ProtNLM"/>
    </source>
</evidence>
<dbReference type="Gene3D" id="3.40.50.150">
    <property type="entry name" value="Vaccinia Virus protein VP39"/>
    <property type="match status" value="1"/>
</dbReference>
<dbReference type="STRING" id="266809.PM03_01340"/>
<proteinExistence type="predicted"/>
<gene>
    <name evidence="1" type="ORF">THS5294_03187</name>
</gene>
<dbReference type="InterPro" id="IPR029063">
    <property type="entry name" value="SAM-dependent_MTases_sf"/>
</dbReference>
<organism evidence="1 2">
    <name type="scientific">Thalassobacter stenotrophicus</name>
    <dbReference type="NCBI Taxonomy" id="266809"/>
    <lineage>
        <taxon>Bacteria</taxon>
        <taxon>Pseudomonadati</taxon>
        <taxon>Pseudomonadota</taxon>
        <taxon>Alphaproteobacteria</taxon>
        <taxon>Rhodobacterales</taxon>
        <taxon>Roseobacteraceae</taxon>
        <taxon>Thalassobacter</taxon>
    </lineage>
</organism>
<dbReference type="Pfam" id="PF06080">
    <property type="entry name" value="DUF938"/>
    <property type="match status" value="1"/>
</dbReference>
<evidence type="ECO:0000313" key="1">
    <source>
        <dbReference type="EMBL" id="CUH61874.1"/>
    </source>
</evidence>
<dbReference type="SUPFAM" id="SSF53335">
    <property type="entry name" value="S-adenosyl-L-methionine-dependent methyltransferases"/>
    <property type="match status" value="1"/>
</dbReference>